<dbReference type="AlphaFoldDB" id="A0A1T4MUM6"/>
<proteinExistence type="predicted"/>
<accession>A0A1T4MUM6</accession>
<sequence>MLTVGFKKCCKYRTYSIFGVFRFLRTSGTIVQQSSQENEIQKLSQLHTACRKYFFRHAKTPEAYLLRELICYWRASGALAAVLSVRVAVRVLTLPSPRIFAHFFNASFSLPAKFLECLGWVAVTSCNVAGSARLD</sequence>
<keyword evidence="2" id="KW-1185">Reference proteome</keyword>
<organism evidence="1 2">
    <name type="scientific">Eubacterium coprostanoligenes</name>
    <dbReference type="NCBI Taxonomy" id="290054"/>
    <lineage>
        <taxon>Bacteria</taxon>
        <taxon>Bacillati</taxon>
        <taxon>Bacillota</taxon>
        <taxon>Clostridia</taxon>
        <taxon>Eubacteriales</taxon>
        <taxon>Eubacteriaceae</taxon>
        <taxon>Eubacterium</taxon>
    </lineage>
</organism>
<evidence type="ECO:0000313" key="1">
    <source>
        <dbReference type="EMBL" id="SJZ70475.1"/>
    </source>
</evidence>
<dbReference type="Proteomes" id="UP000190657">
    <property type="component" value="Unassembled WGS sequence"/>
</dbReference>
<name>A0A1T4MUM6_9FIRM</name>
<evidence type="ECO:0000313" key="2">
    <source>
        <dbReference type="Proteomes" id="UP000190657"/>
    </source>
</evidence>
<dbReference type="EMBL" id="FUWW01000016">
    <property type="protein sequence ID" value="SJZ70475.1"/>
    <property type="molecule type" value="Genomic_DNA"/>
</dbReference>
<reference evidence="1 2" key="1">
    <citation type="submission" date="2017-02" db="EMBL/GenBank/DDBJ databases">
        <authorList>
            <person name="Peterson S.W."/>
        </authorList>
    </citation>
    <scope>NUCLEOTIDE SEQUENCE [LARGE SCALE GENOMIC DNA]</scope>
    <source>
        <strain evidence="1 2">ATCC 51222</strain>
    </source>
</reference>
<protein>
    <submittedName>
        <fullName evidence="1">Uncharacterized protein</fullName>
    </submittedName>
</protein>
<gene>
    <name evidence="1" type="ORF">SAMN02745114_01375</name>
</gene>